<keyword evidence="2" id="KW-1185">Reference proteome</keyword>
<reference evidence="1 2" key="1">
    <citation type="journal article" date="2012" name="Science">
        <title>The Paleozoic origin of enzymatic lignin decomposition reconstructed from 31 fungal genomes.</title>
        <authorList>
            <person name="Floudas D."/>
            <person name="Binder M."/>
            <person name="Riley R."/>
            <person name="Barry K."/>
            <person name="Blanchette R.A."/>
            <person name="Henrissat B."/>
            <person name="Martinez A.T."/>
            <person name="Otillar R."/>
            <person name="Spatafora J.W."/>
            <person name="Yadav J.S."/>
            <person name="Aerts A."/>
            <person name="Benoit I."/>
            <person name="Boyd A."/>
            <person name="Carlson A."/>
            <person name="Copeland A."/>
            <person name="Coutinho P.M."/>
            <person name="de Vries R.P."/>
            <person name="Ferreira P."/>
            <person name="Findley K."/>
            <person name="Foster B."/>
            <person name="Gaskell J."/>
            <person name="Glotzer D."/>
            <person name="Gorecki P."/>
            <person name="Heitman J."/>
            <person name="Hesse C."/>
            <person name="Hori C."/>
            <person name="Igarashi K."/>
            <person name="Jurgens J.A."/>
            <person name="Kallen N."/>
            <person name="Kersten P."/>
            <person name="Kohler A."/>
            <person name="Kuees U."/>
            <person name="Kumar T.K.A."/>
            <person name="Kuo A."/>
            <person name="LaButti K."/>
            <person name="Larrondo L.F."/>
            <person name="Lindquist E."/>
            <person name="Ling A."/>
            <person name="Lombard V."/>
            <person name="Lucas S."/>
            <person name="Lundell T."/>
            <person name="Martin R."/>
            <person name="McLaughlin D.J."/>
            <person name="Morgenstern I."/>
            <person name="Morin E."/>
            <person name="Murat C."/>
            <person name="Nagy L.G."/>
            <person name="Nolan M."/>
            <person name="Ohm R.A."/>
            <person name="Patyshakuliyeva A."/>
            <person name="Rokas A."/>
            <person name="Ruiz-Duenas F.J."/>
            <person name="Sabat G."/>
            <person name="Salamov A."/>
            <person name="Samejima M."/>
            <person name="Schmutz J."/>
            <person name="Slot J.C."/>
            <person name="St John F."/>
            <person name="Stenlid J."/>
            <person name="Sun H."/>
            <person name="Sun S."/>
            <person name="Syed K."/>
            <person name="Tsang A."/>
            <person name="Wiebenga A."/>
            <person name="Young D."/>
            <person name="Pisabarro A."/>
            <person name="Eastwood D.C."/>
            <person name="Martin F."/>
            <person name="Cullen D."/>
            <person name="Grigoriev I.V."/>
            <person name="Hibbett D.S."/>
        </authorList>
    </citation>
    <scope>NUCLEOTIDE SEQUENCE [LARGE SCALE GENOMIC DNA]</scope>
    <source>
        <strain evidence="1 2">DJM-731 SS1</strain>
    </source>
</reference>
<evidence type="ECO:0000313" key="1">
    <source>
        <dbReference type="EMBL" id="EJU01252.1"/>
    </source>
</evidence>
<proteinExistence type="predicted"/>
<dbReference type="Proteomes" id="UP000030653">
    <property type="component" value="Unassembled WGS sequence"/>
</dbReference>
<dbReference type="EMBL" id="JH795864">
    <property type="protein sequence ID" value="EJU01252.1"/>
    <property type="molecule type" value="Genomic_DNA"/>
</dbReference>
<dbReference type="AlphaFoldDB" id="M5G611"/>
<name>M5G611_DACPD</name>
<gene>
    <name evidence="1" type="ORF">DACRYDRAFT_107808</name>
</gene>
<organism evidence="1 2">
    <name type="scientific">Dacryopinax primogenitus (strain DJM 731)</name>
    <name type="common">Brown rot fungus</name>
    <dbReference type="NCBI Taxonomy" id="1858805"/>
    <lineage>
        <taxon>Eukaryota</taxon>
        <taxon>Fungi</taxon>
        <taxon>Dikarya</taxon>
        <taxon>Basidiomycota</taxon>
        <taxon>Agaricomycotina</taxon>
        <taxon>Dacrymycetes</taxon>
        <taxon>Dacrymycetales</taxon>
        <taxon>Dacrymycetaceae</taxon>
        <taxon>Dacryopinax</taxon>
    </lineage>
</organism>
<sequence length="93" mass="10153">MSAYGDGPKGGMLRMDTQIEVISVLSNSPDANEATRAIRLWIESKQRKGKAEQDIIVKLEGMECQFLTSDHTVHGAFHVARQETGLPTSGVLP</sequence>
<accession>M5G611</accession>
<evidence type="ECO:0000313" key="2">
    <source>
        <dbReference type="Proteomes" id="UP000030653"/>
    </source>
</evidence>
<dbReference type="STRING" id="1858805.M5G611"/>
<dbReference type="GeneID" id="63683593"/>
<dbReference type="RefSeq" id="XP_040628149.1">
    <property type="nucleotide sequence ID" value="XM_040768531.1"/>
</dbReference>
<dbReference type="HOGENOM" id="CLU_2399631_0_0_1"/>
<protein>
    <submittedName>
        <fullName evidence="1">Uncharacterized protein</fullName>
    </submittedName>
</protein>